<evidence type="ECO:0000313" key="3">
    <source>
        <dbReference type="Ensembl" id="ENSPCEP00000026508.1"/>
    </source>
</evidence>
<feature type="domain" description="Myb/SANT-like DNA-binding" evidence="2">
    <location>
        <begin position="26"/>
        <end position="114"/>
    </location>
</feature>
<dbReference type="Ensembl" id="ENSPCET00000027391.1">
    <property type="protein sequence ID" value="ENSPCEP00000026508.1"/>
    <property type="gene ID" value="ENSPCEG00000019864.1"/>
</dbReference>
<evidence type="ECO:0000313" key="4">
    <source>
        <dbReference type="Proteomes" id="UP000694393"/>
    </source>
</evidence>
<evidence type="ECO:0000259" key="2">
    <source>
        <dbReference type="Pfam" id="PF13837"/>
    </source>
</evidence>
<name>A0A8C8T0I4_9SAUR</name>
<dbReference type="AlphaFoldDB" id="A0A8C8T0I4"/>
<dbReference type="PANTHER" id="PTHR47595:SF1">
    <property type="entry name" value="MYB_SANT-LIKE DNA-BINDING DOMAIN-CONTAINING PROTEIN"/>
    <property type="match status" value="1"/>
</dbReference>
<dbReference type="InterPro" id="IPR044822">
    <property type="entry name" value="Myb_DNA-bind_4"/>
</dbReference>
<accession>A0A8C8T0I4</accession>
<feature type="region of interest" description="Disordered" evidence="1">
    <location>
        <begin position="118"/>
        <end position="147"/>
    </location>
</feature>
<protein>
    <recommendedName>
        <fullName evidence="2">Myb/SANT-like DNA-binding domain-containing protein</fullName>
    </recommendedName>
</protein>
<evidence type="ECO:0000256" key="1">
    <source>
        <dbReference type="SAM" id="MobiDB-lite"/>
    </source>
</evidence>
<reference evidence="3" key="2">
    <citation type="submission" date="2025-09" db="UniProtKB">
        <authorList>
            <consortium name="Ensembl"/>
        </authorList>
    </citation>
    <scope>IDENTIFICATION</scope>
</reference>
<reference evidence="3" key="1">
    <citation type="submission" date="2025-08" db="UniProtKB">
        <authorList>
            <consortium name="Ensembl"/>
        </authorList>
    </citation>
    <scope>IDENTIFICATION</scope>
</reference>
<keyword evidence="4" id="KW-1185">Reference proteome</keyword>
<proteinExistence type="predicted"/>
<dbReference type="Pfam" id="PF13837">
    <property type="entry name" value="Myb_DNA-bind_4"/>
    <property type="match status" value="1"/>
</dbReference>
<organism evidence="3 4">
    <name type="scientific">Pelusios castaneus</name>
    <name type="common">West African mud turtle</name>
    <dbReference type="NCBI Taxonomy" id="367368"/>
    <lineage>
        <taxon>Eukaryota</taxon>
        <taxon>Metazoa</taxon>
        <taxon>Chordata</taxon>
        <taxon>Craniata</taxon>
        <taxon>Vertebrata</taxon>
        <taxon>Euteleostomi</taxon>
        <taxon>Archelosauria</taxon>
        <taxon>Testudinata</taxon>
        <taxon>Testudines</taxon>
        <taxon>Pleurodira</taxon>
        <taxon>Pelomedusidae</taxon>
        <taxon>Pelusios</taxon>
    </lineage>
</organism>
<dbReference type="Proteomes" id="UP000694393">
    <property type="component" value="Unplaced"/>
</dbReference>
<dbReference type="Gene3D" id="1.10.10.60">
    <property type="entry name" value="Homeodomain-like"/>
    <property type="match status" value="1"/>
</dbReference>
<dbReference type="PANTHER" id="PTHR47595">
    <property type="entry name" value="HEAT SHOCK 70 KDA PROTEIN 14"/>
    <property type="match status" value="1"/>
</dbReference>
<sequence>MTKLAVSNILRSSVAMAAHRGRRTPLWSTAEVLDLISIWGESALQAQLRGSRRNDDIYGIISRAMSERGYDRDTVQCRSKVKELRITYHRAKEANRRSGSAPATCRYSKEIEAILSGDPTTTAKSPVDTLAPPPHPVNARPEQDENVMDEEEEMEADLEESATACSQEVFCTPAETSTQDMNCSVSSEVAEGGSGKFLFRAAMAPAKISLSRVGVLAVSVPAVHTLYSAFIRSASTQAVTVKKSSVFRLVKVSSMYLQSLLHRLDGRVFVSTLPKTDTLPHQLQSTALGTMAAHSAAAYGPGLQPVAYRICILAGRGTLRREISGSICVPCAEC</sequence>